<evidence type="ECO:0000313" key="1">
    <source>
        <dbReference type="EMBL" id="PTQ32228.1"/>
    </source>
</evidence>
<dbReference type="Gramene" id="Mp4g20790.2">
    <property type="protein sequence ID" value="Mp4g20790.2.cds1"/>
    <property type="gene ID" value="Mp4g20790"/>
</dbReference>
<accession>A0A2R6WEF2</accession>
<name>A0A2R6WEF2_MARPO</name>
<dbReference type="AlphaFoldDB" id="A0A2R6WEF2"/>
<proteinExistence type="predicted"/>
<dbReference type="Gramene" id="Mp4g20790.1">
    <property type="protein sequence ID" value="Mp4g20790.1.cds1"/>
    <property type="gene ID" value="Mp4g20790"/>
</dbReference>
<reference evidence="2" key="1">
    <citation type="journal article" date="2017" name="Cell">
        <title>Insights into land plant evolution garnered from the Marchantia polymorpha genome.</title>
        <authorList>
            <person name="Bowman J.L."/>
            <person name="Kohchi T."/>
            <person name="Yamato K.T."/>
            <person name="Jenkins J."/>
            <person name="Shu S."/>
            <person name="Ishizaki K."/>
            <person name="Yamaoka S."/>
            <person name="Nishihama R."/>
            <person name="Nakamura Y."/>
            <person name="Berger F."/>
            <person name="Adam C."/>
            <person name="Aki S.S."/>
            <person name="Althoff F."/>
            <person name="Araki T."/>
            <person name="Arteaga-Vazquez M.A."/>
            <person name="Balasubrmanian S."/>
            <person name="Barry K."/>
            <person name="Bauer D."/>
            <person name="Boehm C.R."/>
            <person name="Briginshaw L."/>
            <person name="Caballero-Perez J."/>
            <person name="Catarino B."/>
            <person name="Chen F."/>
            <person name="Chiyoda S."/>
            <person name="Chovatia M."/>
            <person name="Davies K.M."/>
            <person name="Delmans M."/>
            <person name="Demura T."/>
            <person name="Dierschke T."/>
            <person name="Dolan L."/>
            <person name="Dorantes-Acosta A.E."/>
            <person name="Eklund D.M."/>
            <person name="Florent S.N."/>
            <person name="Flores-Sandoval E."/>
            <person name="Fujiyama A."/>
            <person name="Fukuzawa H."/>
            <person name="Galik B."/>
            <person name="Grimanelli D."/>
            <person name="Grimwood J."/>
            <person name="Grossniklaus U."/>
            <person name="Hamada T."/>
            <person name="Haseloff J."/>
            <person name="Hetherington A.J."/>
            <person name="Higo A."/>
            <person name="Hirakawa Y."/>
            <person name="Hundley H.N."/>
            <person name="Ikeda Y."/>
            <person name="Inoue K."/>
            <person name="Inoue S.I."/>
            <person name="Ishida S."/>
            <person name="Jia Q."/>
            <person name="Kakita M."/>
            <person name="Kanazawa T."/>
            <person name="Kawai Y."/>
            <person name="Kawashima T."/>
            <person name="Kennedy M."/>
            <person name="Kinose K."/>
            <person name="Kinoshita T."/>
            <person name="Kohara Y."/>
            <person name="Koide E."/>
            <person name="Komatsu K."/>
            <person name="Kopischke S."/>
            <person name="Kubo M."/>
            <person name="Kyozuka J."/>
            <person name="Lagercrantz U."/>
            <person name="Lin S.S."/>
            <person name="Lindquist E."/>
            <person name="Lipzen A.M."/>
            <person name="Lu C.W."/>
            <person name="De Luna E."/>
            <person name="Martienssen R.A."/>
            <person name="Minamino N."/>
            <person name="Mizutani M."/>
            <person name="Mizutani M."/>
            <person name="Mochizuki N."/>
            <person name="Monte I."/>
            <person name="Mosher R."/>
            <person name="Nagasaki H."/>
            <person name="Nakagami H."/>
            <person name="Naramoto S."/>
            <person name="Nishitani K."/>
            <person name="Ohtani M."/>
            <person name="Okamoto T."/>
            <person name="Okumura M."/>
            <person name="Phillips J."/>
            <person name="Pollak B."/>
            <person name="Reinders A."/>
            <person name="Rovekamp M."/>
            <person name="Sano R."/>
            <person name="Sawa S."/>
            <person name="Schmid M.W."/>
            <person name="Shirakawa M."/>
            <person name="Solano R."/>
            <person name="Spunde A."/>
            <person name="Suetsugu N."/>
            <person name="Sugano S."/>
            <person name="Sugiyama A."/>
            <person name="Sun R."/>
            <person name="Suzuki Y."/>
            <person name="Takenaka M."/>
            <person name="Takezawa D."/>
            <person name="Tomogane H."/>
            <person name="Tsuzuki M."/>
            <person name="Ueda T."/>
            <person name="Umeda M."/>
            <person name="Ward J.M."/>
            <person name="Watanabe Y."/>
            <person name="Yazaki K."/>
            <person name="Yokoyama R."/>
            <person name="Yoshitake Y."/>
            <person name="Yotsui I."/>
            <person name="Zachgo S."/>
            <person name="Schmutz J."/>
        </authorList>
    </citation>
    <scope>NUCLEOTIDE SEQUENCE [LARGE SCALE GENOMIC DNA]</scope>
    <source>
        <strain evidence="2">Tak-1</strain>
    </source>
</reference>
<keyword evidence="2" id="KW-1185">Reference proteome</keyword>
<sequence length="119" mass="13637">MAALNEEGWQESSMLFERRLSRRARRCSEERKRIGSTVEEPSLLLWLHKSQNLCWLAASCRWGTGLLLPYSGSRMWEKKYICASSFRCSLLGLSTRTARVCEATRLQKTNDHAPAVLDS</sequence>
<evidence type="ECO:0000313" key="2">
    <source>
        <dbReference type="Proteomes" id="UP000244005"/>
    </source>
</evidence>
<gene>
    <name evidence="1" type="ORF">MARPO_0101s0025</name>
</gene>
<dbReference type="EMBL" id="KZ772773">
    <property type="protein sequence ID" value="PTQ32228.1"/>
    <property type="molecule type" value="Genomic_DNA"/>
</dbReference>
<organism evidence="1 2">
    <name type="scientific">Marchantia polymorpha</name>
    <name type="common">Common liverwort</name>
    <name type="synonym">Marchantia aquatica</name>
    <dbReference type="NCBI Taxonomy" id="3197"/>
    <lineage>
        <taxon>Eukaryota</taxon>
        <taxon>Viridiplantae</taxon>
        <taxon>Streptophyta</taxon>
        <taxon>Embryophyta</taxon>
        <taxon>Marchantiophyta</taxon>
        <taxon>Marchantiopsida</taxon>
        <taxon>Marchantiidae</taxon>
        <taxon>Marchantiales</taxon>
        <taxon>Marchantiaceae</taxon>
        <taxon>Marchantia</taxon>
    </lineage>
</organism>
<protein>
    <submittedName>
        <fullName evidence="1">Uncharacterized protein</fullName>
    </submittedName>
</protein>
<dbReference type="EMBL" id="KZ772773">
    <property type="protein sequence ID" value="PTQ32227.1"/>
    <property type="molecule type" value="Genomic_DNA"/>
</dbReference>
<reference evidence="1" key="2">
    <citation type="submission" date="2017-12" db="EMBL/GenBank/DDBJ databases">
        <title>WGS assembly of Marchantia polymorpha.</title>
        <authorList>
            <person name="Bowman J.L."/>
            <person name="Kohchi T."/>
            <person name="Yamato K.T."/>
            <person name="Jenkins J."/>
            <person name="Shu S."/>
            <person name="Ishizaki K."/>
            <person name="Yamaoka S."/>
            <person name="Nishihama R."/>
            <person name="Nakamura Y."/>
            <person name="Berger F."/>
            <person name="Adam C."/>
            <person name="Aki S.S."/>
            <person name="Althoff F."/>
            <person name="Araki T."/>
            <person name="Arteaga-Vazquez M.A."/>
            <person name="Balasubrmanian S."/>
            <person name="Bauer D."/>
            <person name="Boehm C.R."/>
            <person name="Briginshaw L."/>
            <person name="Caballero-Perez J."/>
            <person name="Catarino B."/>
            <person name="Chen F."/>
            <person name="Chiyoda S."/>
            <person name="Chovatia M."/>
            <person name="Davies K.M."/>
            <person name="Delmans M."/>
            <person name="Demura T."/>
            <person name="Dierschke T."/>
            <person name="Dolan L."/>
            <person name="Dorantes-Acosta A.E."/>
            <person name="Eklund D.M."/>
            <person name="Florent S.N."/>
            <person name="Flores-Sandoval E."/>
            <person name="Fujiyama A."/>
            <person name="Fukuzawa H."/>
            <person name="Galik B."/>
            <person name="Grimanelli D."/>
            <person name="Grimwood J."/>
            <person name="Grossniklaus U."/>
            <person name="Hamada T."/>
            <person name="Haseloff J."/>
            <person name="Hetherington A.J."/>
            <person name="Higo A."/>
            <person name="Hirakawa Y."/>
            <person name="Hundley H.N."/>
            <person name="Ikeda Y."/>
            <person name="Inoue K."/>
            <person name="Inoue S."/>
            <person name="Ishida S."/>
            <person name="Jia Q."/>
            <person name="Kakita M."/>
            <person name="Kanazawa T."/>
            <person name="Kawai Y."/>
            <person name="Kawashima T."/>
            <person name="Kennedy M."/>
            <person name="Kinose K."/>
            <person name="Kinoshita T."/>
            <person name="Kohara Y."/>
            <person name="Koide E."/>
            <person name="Komatsu K."/>
            <person name="Kopischke S."/>
            <person name="Kubo M."/>
            <person name="Kyozuka J."/>
            <person name="Lagercrantz U."/>
            <person name="Lin S.S."/>
            <person name="Lindquist E."/>
            <person name="Lipzen A.M."/>
            <person name="Lu C."/>
            <person name="Luna E.D."/>
            <person name="Martienssen R.A."/>
            <person name="Minamino N."/>
            <person name="Mizutani M."/>
            <person name="Mizutani M."/>
            <person name="Mochizuki N."/>
            <person name="Monte I."/>
            <person name="Mosher R."/>
            <person name="Nagasaki H."/>
            <person name="Nakagami H."/>
            <person name="Naramoto S."/>
            <person name="Nishitani K."/>
            <person name="Ohtani M."/>
            <person name="Okamoto T."/>
            <person name="Okumura M."/>
            <person name="Phillips J."/>
            <person name="Pollak B."/>
            <person name="Reinders A."/>
            <person name="Roevekamp M."/>
            <person name="Sano R."/>
            <person name="Sawa S."/>
            <person name="Schmid M.W."/>
            <person name="Shirakawa M."/>
            <person name="Solano R."/>
            <person name="Spunde A."/>
            <person name="Suetsugu N."/>
            <person name="Sugano S."/>
            <person name="Sugiyama A."/>
            <person name="Sun R."/>
            <person name="Suzuki Y."/>
            <person name="Takenaka M."/>
            <person name="Takezawa D."/>
            <person name="Tomogane H."/>
            <person name="Tsuzuki M."/>
            <person name="Ueda T."/>
            <person name="Umeda M."/>
            <person name="Ward J.M."/>
            <person name="Watanabe Y."/>
            <person name="Yazaki K."/>
            <person name="Yokoyama R."/>
            <person name="Yoshitake Y."/>
            <person name="Yotsui I."/>
            <person name="Zachgo S."/>
            <person name="Schmutz J."/>
        </authorList>
    </citation>
    <scope>NUCLEOTIDE SEQUENCE [LARGE SCALE GENOMIC DNA]</scope>
    <source>
        <strain evidence="1">Tak-1</strain>
    </source>
</reference>
<dbReference type="Proteomes" id="UP000244005">
    <property type="component" value="Unassembled WGS sequence"/>
</dbReference>